<dbReference type="AlphaFoldDB" id="A0A515DDB0"/>
<proteinExistence type="predicted"/>
<name>A0A515DDB0_9BURK</name>
<accession>A0A515DDB0</accession>
<dbReference type="KEGG" id="rhf:EUB48_14550"/>
<evidence type="ECO:0000313" key="2">
    <source>
        <dbReference type="Proteomes" id="UP000316798"/>
    </source>
</evidence>
<dbReference type="OrthoDB" id="121633at2"/>
<protein>
    <submittedName>
        <fullName evidence="1">HPF/RaiA family ribosome-associated protein</fullName>
    </submittedName>
</protein>
<evidence type="ECO:0000313" key="1">
    <source>
        <dbReference type="EMBL" id="QDL38375.1"/>
    </source>
</evidence>
<sequence>MQIQVDTSKGIGNKDALERWADNELNEKLNRFRDDITRVEVYLSDENGDKGGANALHCSMQARLGHHQLITVNHHGTTQDEAFRGALAKLLGSLETTLGRLKNHRDRESIRKDGGVAGQ</sequence>
<dbReference type="InterPro" id="IPR036567">
    <property type="entry name" value="RHF-like"/>
</dbReference>
<dbReference type="Proteomes" id="UP000316798">
    <property type="component" value="Chromosome"/>
</dbReference>
<gene>
    <name evidence="1" type="ORF">EUB48_14550</name>
</gene>
<reference evidence="1 2" key="1">
    <citation type="submission" date="2019-01" db="EMBL/GenBank/DDBJ databases">
        <title>Genomic insights into a novel species Rhodoferax sp.</title>
        <authorList>
            <person name="Jin L."/>
        </authorList>
    </citation>
    <scope>NUCLEOTIDE SEQUENCE [LARGE SCALE GENOMIC DNA]</scope>
    <source>
        <strain evidence="1 2">CHu59-6-5</strain>
    </source>
</reference>
<dbReference type="SUPFAM" id="SSF69754">
    <property type="entry name" value="Ribosome binding protein Y (YfiA homologue)"/>
    <property type="match status" value="1"/>
</dbReference>
<keyword evidence="2" id="KW-1185">Reference proteome</keyword>
<dbReference type="Gene3D" id="3.30.160.100">
    <property type="entry name" value="Ribosome hibernation promotion factor-like"/>
    <property type="match status" value="1"/>
</dbReference>
<organism evidence="1 2">
    <name type="scientific">Rhodoferax sediminis</name>
    <dbReference type="NCBI Taxonomy" id="2509614"/>
    <lineage>
        <taxon>Bacteria</taxon>
        <taxon>Pseudomonadati</taxon>
        <taxon>Pseudomonadota</taxon>
        <taxon>Betaproteobacteria</taxon>
        <taxon>Burkholderiales</taxon>
        <taxon>Comamonadaceae</taxon>
        <taxon>Rhodoferax</taxon>
    </lineage>
</organism>
<dbReference type="EMBL" id="CP035503">
    <property type="protein sequence ID" value="QDL38375.1"/>
    <property type="molecule type" value="Genomic_DNA"/>
</dbReference>
<dbReference type="Pfam" id="PF02482">
    <property type="entry name" value="Ribosomal_S30AE"/>
    <property type="match status" value="1"/>
</dbReference>
<dbReference type="RefSeq" id="WP_142819824.1">
    <property type="nucleotide sequence ID" value="NZ_CP035503.1"/>
</dbReference>
<dbReference type="InterPro" id="IPR003489">
    <property type="entry name" value="RHF/RaiA"/>
</dbReference>